<dbReference type="eggNOG" id="ENOG50330D7">
    <property type="taxonomic scope" value="Bacteria"/>
</dbReference>
<dbReference type="EMBL" id="FO203427">
    <property type="protein sequence ID" value="CCH48175.1"/>
    <property type="molecule type" value="Genomic_DNA"/>
</dbReference>
<name>M1WLN6_PSEP2</name>
<proteinExistence type="predicted"/>
<dbReference type="BioCyc" id="DPIE1322246:BN4_RS04785-MONOMER"/>
<keyword evidence="2" id="KW-1185">Reference proteome</keyword>
<dbReference type="STRING" id="1322246.BN4_10938"/>
<evidence type="ECO:0000313" key="2">
    <source>
        <dbReference type="Proteomes" id="UP000011724"/>
    </source>
</evidence>
<dbReference type="Proteomes" id="UP000011724">
    <property type="component" value="Chromosome"/>
</dbReference>
<sequence length="265" mass="29387">MSSVHQANLILGLAAGYHYGDVRPFLSSLERSGTEGECVLFVSETTRDIERMQAHGVTVIPLVRPQGTDDIPYNALRYFLYRTFLASSEIDYARVLITDVRDVLFQQDPFGYPWPQGINCTLEERRISLGACPHNSHWVREHLGEKALALVADGPISCSGTSVGSPQAMIGYLDAMINRLLPFAGGVRMAGYDQGVHNVLLHDGSLSNVTLHDNSGPIMTLGYTLGEPELDRCGRVLNEKGKPAVIVHQYDRKPQFFTLIRKRFA</sequence>
<dbReference type="HOGENOM" id="CLU_075745_0_0_7"/>
<accession>M1WLN6</accession>
<dbReference type="AlphaFoldDB" id="M1WLN6"/>
<dbReference type="PATRIC" id="fig|879567.3.peg.963"/>
<organism evidence="1 2">
    <name type="scientific">Pseudodesulfovibrio piezophilus (strain DSM 21447 / JCM 15486 / C1TLV30)</name>
    <name type="common">Desulfovibrio piezophilus</name>
    <dbReference type="NCBI Taxonomy" id="1322246"/>
    <lineage>
        <taxon>Bacteria</taxon>
        <taxon>Pseudomonadati</taxon>
        <taxon>Thermodesulfobacteriota</taxon>
        <taxon>Desulfovibrionia</taxon>
        <taxon>Desulfovibrionales</taxon>
        <taxon>Desulfovibrionaceae</taxon>
    </lineage>
</organism>
<dbReference type="RefSeq" id="WP_015414226.1">
    <property type="nucleotide sequence ID" value="NC_020409.1"/>
</dbReference>
<gene>
    <name evidence="1" type="ordered locus">BN4_10938</name>
</gene>
<reference evidence="1 2" key="1">
    <citation type="journal article" date="2013" name="PLoS ONE">
        <title>The first genomic and proteomic characterization of a deep-sea sulfate reducer: insights into the piezophilic lifestyle of Desulfovibrio piezophilus.</title>
        <authorList>
            <person name="Pradel N."/>
            <person name="Ji B."/>
            <person name="Gimenez G."/>
            <person name="Talla E."/>
            <person name="Lenoble P."/>
            <person name="Garel M."/>
            <person name="Tamburini C."/>
            <person name="Fourquet P."/>
            <person name="Lebrun R."/>
            <person name="Bertin P."/>
            <person name="Denis Y."/>
            <person name="Pophillat M."/>
            <person name="Barbe V."/>
            <person name="Ollivier B."/>
            <person name="Dolla A."/>
        </authorList>
    </citation>
    <scope>NUCLEOTIDE SEQUENCE [LARGE SCALE GENOMIC DNA]</scope>
    <source>
        <strain evidence="2">DSM 10523 / SB164P1</strain>
    </source>
</reference>
<dbReference type="OrthoDB" id="7672517at2"/>
<protein>
    <submittedName>
        <fullName evidence="1">Uncharacterized protein</fullName>
    </submittedName>
</protein>
<reference evidence="2" key="2">
    <citation type="journal article" date="2013" name="Stand. Genomic Sci.">
        <title>Complete genome sequence of Desulfocapsa sulfexigens, a marine deltaproteobacterium specialized in disproportionating inorganic sulfur compounds.</title>
        <authorList>
            <person name="Finster K.W."/>
            <person name="Kjeldsen K.U."/>
            <person name="Kube M."/>
            <person name="Reinhardt R."/>
            <person name="Mussmann M."/>
            <person name="Amann R."/>
            <person name="Schreiber L."/>
        </authorList>
    </citation>
    <scope>NUCLEOTIDE SEQUENCE [LARGE SCALE GENOMIC DNA]</scope>
    <source>
        <strain evidence="2">DSM 10523 / SB164P1</strain>
    </source>
</reference>
<evidence type="ECO:0000313" key="1">
    <source>
        <dbReference type="EMBL" id="CCH48175.1"/>
    </source>
</evidence>
<dbReference type="KEGG" id="dpi:BN4_10938"/>